<dbReference type="GO" id="GO:0008033">
    <property type="term" value="P:tRNA processing"/>
    <property type="evidence" value="ECO:0007669"/>
    <property type="project" value="UniProtKB-KW"/>
</dbReference>
<dbReference type="InterPro" id="IPR016193">
    <property type="entry name" value="Cytidine_deaminase-like"/>
</dbReference>
<dbReference type="GO" id="GO:0005737">
    <property type="term" value="C:cytoplasm"/>
    <property type="evidence" value="ECO:0007669"/>
    <property type="project" value="TreeGrafter"/>
</dbReference>
<dbReference type="SUPFAM" id="SSF53927">
    <property type="entry name" value="Cytidine deaminase-like"/>
    <property type="match status" value="1"/>
</dbReference>
<dbReference type="GO" id="GO:0005634">
    <property type="term" value="C:nucleus"/>
    <property type="evidence" value="ECO:0007669"/>
    <property type="project" value="TreeGrafter"/>
</dbReference>
<dbReference type="AlphaFoldDB" id="A0A836E8V7"/>
<keyword evidence="1" id="KW-0819">tRNA processing</keyword>
<keyword evidence="5" id="KW-1185">Reference proteome</keyword>
<comment type="similarity">
    <text evidence="2">Belongs to the cytidine and deoxycytidylate deaminase family. ADAT3 subfamily.</text>
</comment>
<dbReference type="Gene3D" id="3.40.140.10">
    <property type="entry name" value="Cytidine Deaminase, domain 2"/>
    <property type="match status" value="2"/>
</dbReference>
<name>A0A836E8V7_9HYME</name>
<feature type="non-terminal residue" evidence="4">
    <location>
        <position position="470"/>
    </location>
</feature>
<gene>
    <name evidence="4" type="primary">Adat3</name>
    <name evidence="4" type="ORF">G6Z78_0006277</name>
</gene>
<feature type="non-terminal residue" evidence="4">
    <location>
        <position position="1"/>
    </location>
</feature>
<dbReference type="GO" id="GO:0052717">
    <property type="term" value="F:tRNA-specific adenosine-34 deaminase activity"/>
    <property type="evidence" value="ECO:0007669"/>
    <property type="project" value="TreeGrafter"/>
</dbReference>
<evidence type="ECO:0000256" key="1">
    <source>
        <dbReference type="ARBA" id="ARBA00022694"/>
    </source>
</evidence>
<evidence type="ECO:0000313" key="5">
    <source>
        <dbReference type="Proteomes" id="UP000668214"/>
    </source>
</evidence>
<organism evidence="4 5">
    <name type="scientific">Pseudoatta argentina</name>
    <dbReference type="NCBI Taxonomy" id="621737"/>
    <lineage>
        <taxon>Eukaryota</taxon>
        <taxon>Metazoa</taxon>
        <taxon>Ecdysozoa</taxon>
        <taxon>Arthropoda</taxon>
        <taxon>Hexapoda</taxon>
        <taxon>Insecta</taxon>
        <taxon>Pterygota</taxon>
        <taxon>Neoptera</taxon>
        <taxon>Endopterygota</taxon>
        <taxon>Hymenoptera</taxon>
        <taxon>Apocrita</taxon>
        <taxon>Aculeata</taxon>
        <taxon>Formicoidea</taxon>
        <taxon>Formicidae</taxon>
        <taxon>Myrmicinae</taxon>
        <taxon>Pseudoatta</taxon>
    </lineage>
</organism>
<sequence>MTSPKSVKARKMETATRSWTAKPILSSDFTEAPPLQEVYVGVLKQRKDTSIAIKSISTILPGFAHLKRCSNGKLLLAPLHLDELSHEKGHDISLGENQLKTQLKERGFDLSLLEEKFQMTKVPAKAPRTKIQASEASKIWPVNFHPDQTVESLIDGSIFNDDCLYAIERIMSLVIQAARLEAVGNDRCTGATAIVDPEDGRILAVAAAKIDRHPMWHAAMLAVDLIARLHGGGAWKLNDEECEETKRQTDVIEEDKFGDERTYPNITTEDQISKRLKRIKRRYEEETPLCYPKSLASLKFPVQTSLKTQVVRKGRRNNGAKIEISKQKECEDNAKKCGPYLCTGYWAFLLMEPCPLCAMALLHSRVARIFYGTAFKRFLSKVEEIPDKRHRSLKRIEKGKGSPPKRQQSFSTTKNKMRCSQGVAMVFEDAFVVFSRFLSLKSRGCALLETHRQRETTGIKKLYNSFFVMF</sequence>
<evidence type="ECO:0000256" key="3">
    <source>
        <dbReference type="SAM" id="MobiDB-lite"/>
    </source>
</evidence>
<reference evidence="4" key="1">
    <citation type="submission" date="2020-02" db="EMBL/GenBank/DDBJ databases">
        <title>Relaxed selection underlies rapid genomic changes in the transitions from sociality to social parasitism in ants.</title>
        <authorList>
            <person name="Bi X."/>
        </authorList>
    </citation>
    <scope>NUCLEOTIDE SEQUENCE</scope>
    <source>
        <strain evidence="4">BGI-DK2014c</strain>
        <tissue evidence="4">Whole body</tissue>
    </source>
</reference>
<dbReference type="PANTHER" id="PTHR11079">
    <property type="entry name" value="CYTOSINE DEAMINASE FAMILY MEMBER"/>
    <property type="match status" value="1"/>
</dbReference>
<feature type="compositionally biased region" description="Polar residues" evidence="3">
    <location>
        <begin position="405"/>
        <end position="414"/>
    </location>
</feature>
<dbReference type="PANTHER" id="PTHR11079:SF156">
    <property type="entry name" value="INACTIVE TRNA-SPECIFIC ADENOSINE DEAMINASE-LIKE PROTEIN 3-RELATED"/>
    <property type="match status" value="1"/>
</dbReference>
<proteinExistence type="inferred from homology"/>
<protein>
    <submittedName>
        <fullName evidence="4">ADAT3 protein</fullName>
    </submittedName>
</protein>
<dbReference type="EMBL" id="JAANIA010002380">
    <property type="protein sequence ID" value="KAG5315315.1"/>
    <property type="molecule type" value="Genomic_DNA"/>
</dbReference>
<comment type="caution">
    <text evidence="4">The sequence shown here is derived from an EMBL/GenBank/DDBJ whole genome shotgun (WGS) entry which is preliminary data.</text>
</comment>
<accession>A0A836E8V7</accession>
<evidence type="ECO:0000256" key="2">
    <source>
        <dbReference type="ARBA" id="ARBA00038160"/>
    </source>
</evidence>
<feature type="region of interest" description="Disordered" evidence="3">
    <location>
        <begin position="390"/>
        <end position="415"/>
    </location>
</feature>
<dbReference type="Proteomes" id="UP000668214">
    <property type="component" value="Unassembled WGS sequence"/>
</dbReference>
<evidence type="ECO:0000313" key="4">
    <source>
        <dbReference type="EMBL" id="KAG5315315.1"/>
    </source>
</evidence>